<evidence type="ECO:0000313" key="1">
    <source>
        <dbReference type="EMBL" id="MEJ5865067.1"/>
    </source>
</evidence>
<comment type="caution">
    <text evidence="1">The sequence shown here is derived from an EMBL/GenBank/DDBJ whole genome shotgun (WGS) entry which is preliminary data.</text>
</comment>
<reference evidence="1 2" key="1">
    <citation type="submission" date="2024-02" db="EMBL/GenBank/DDBJ databases">
        <title>Identification of pathogenicity and growth-promoting function of Pseudomonas putida variant.</title>
        <authorList>
            <person name="Sun J."/>
        </authorList>
    </citation>
    <scope>NUCLEOTIDE SEQUENCE [LARGE SCALE GENOMIC DNA]</scope>
    <source>
        <strain evidence="1 2">A03</strain>
    </source>
</reference>
<protein>
    <submittedName>
        <fullName evidence="1">Uncharacterized protein</fullName>
    </submittedName>
</protein>
<evidence type="ECO:0000313" key="2">
    <source>
        <dbReference type="Proteomes" id="UP001380290"/>
    </source>
</evidence>
<keyword evidence="2" id="KW-1185">Reference proteome</keyword>
<dbReference type="EMBL" id="JBBHLC010000061">
    <property type="protein sequence ID" value="MEJ5865067.1"/>
    <property type="molecule type" value="Genomic_DNA"/>
</dbReference>
<organism evidence="1 2">
    <name type="scientific">Pseudomonas farsensis</name>
    <dbReference type="NCBI Taxonomy" id="2745492"/>
    <lineage>
        <taxon>Bacteria</taxon>
        <taxon>Pseudomonadati</taxon>
        <taxon>Pseudomonadota</taxon>
        <taxon>Gammaproteobacteria</taxon>
        <taxon>Pseudomonadales</taxon>
        <taxon>Pseudomonadaceae</taxon>
        <taxon>Pseudomonas</taxon>
    </lineage>
</organism>
<accession>A0ABU8QWM3</accession>
<dbReference type="Proteomes" id="UP001380290">
    <property type="component" value="Unassembled WGS sequence"/>
</dbReference>
<dbReference type="RefSeq" id="WP_186517873.1">
    <property type="nucleotide sequence ID" value="NZ_JBBHLC010000061.1"/>
</dbReference>
<name>A0ABU8QWM3_9PSED</name>
<proteinExistence type="predicted"/>
<sequence>MLEIEQKRLFIGQTVNSIAYVESFPAVQRTGDASQAYSSMVAAQIYWRLHANHHHEWWCYLAYNWPKRRLASY</sequence>
<gene>
    <name evidence="1" type="ORF">V7S98_17770</name>
</gene>